<comment type="caution">
    <text evidence="1">The sequence shown here is derived from an EMBL/GenBank/DDBJ whole genome shotgun (WGS) entry which is preliminary data.</text>
</comment>
<dbReference type="OMA" id="MEESHVC"/>
<feature type="non-terminal residue" evidence="1">
    <location>
        <position position="1"/>
    </location>
</feature>
<evidence type="ECO:0000313" key="2">
    <source>
        <dbReference type="Proteomes" id="UP000824469"/>
    </source>
</evidence>
<name>A0AA38FZH8_TAXCH</name>
<proteinExistence type="predicted"/>
<dbReference type="AlphaFoldDB" id="A0AA38FZH8"/>
<feature type="non-terminal residue" evidence="1">
    <location>
        <position position="106"/>
    </location>
</feature>
<gene>
    <name evidence="1" type="ORF">KI387_022188</name>
</gene>
<evidence type="ECO:0008006" key="3">
    <source>
        <dbReference type="Google" id="ProtNLM"/>
    </source>
</evidence>
<protein>
    <recommendedName>
        <fullName evidence="3">Retrovirus-related Pol polyprotein from transposon TNT 1-94</fullName>
    </recommendedName>
</protein>
<evidence type="ECO:0000313" key="1">
    <source>
        <dbReference type="EMBL" id="KAH9313561.1"/>
    </source>
</evidence>
<reference evidence="1 2" key="1">
    <citation type="journal article" date="2021" name="Nat. Plants">
        <title>The Taxus genome provides insights into paclitaxel biosynthesis.</title>
        <authorList>
            <person name="Xiong X."/>
            <person name="Gou J."/>
            <person name="Liao Q."/>
            <person name="Li Y."/>
            <person name="Zhou Q."/>
            <person name="Bi G."/>
            <person name="Li C."/>
            <person name="Du R."/>
            <person name="Wang X."/>
            <person name="Sun T."/>
            <person name="Guo L."/>
            <person name="Liang H."/>
            <person name="Lu P."/>
            <person name="Wu Y."/>
            <person name="Zhang Z."/>
            <person name="Ro D.K."/>
            <person name="Shang Y."/>
            <person name="Huang S."/>
            <person name="Yan J."/>
        </authorList>
    </citation>
    <scope>NUCLEOTIDE SEQUENCE [LARGE SCALE GENOMIC DNA]</scope>
    <source>
        <strain evidence="1">Ta-2019</strain>
    </source>
</reference>
<dbReference type="PANTHER" id="PTHR11439">
    <property type="entry name" value="GAG-POL-RELATED RETROTRANSPOSON"/>
    <property type="match status" value="1"/>
</dbReference>
<dbReference type="PANTHER" id="PTHR11439:SF483">
    <property type="entry name" value="PEPTIDE SYNTHASE GLIP-LIKE, PUTATIVE (AFU_ORTHOLOGUE AFUA_3G12920)-RELATED"/>
    <property type="match status" value="1"/>
</dbReference>
<keyword evidence="2" id="KW-1185">Reference proteome</keyword>
<accession>A0AA38FZH8</accession>
<dbReference type="Proteomes" id="UP000824469">
    <property type="component" value="Unassembled WGS sequence"/>
</dbReference>
<dbReference type="EMBL" id="JAHRHJ020000005">
    <property type="protein sequence ID" value="KAH9313561.1"/>
    <property type="molecule type" value="Genomic_DNA"/>
</dbReference>
<sequence length="106" mass="11973">FQMSDCKSSPTPFLSGVKLVSDFSTPLVDGTLYRQLVGSLIYLTHTRLDLSYVVGIMSRFMQEPHELHWKVAKQILHYVHGTYADGIHYHGGVDIDLIGFTDSDWA</sequence>
<organism evidence="1 2">
    <name type="scientific">Taxus chinensis</name>
    <name type="common">Chinese yew</name>
    <name type="synonym">Taxus wallichiana var. chinensis</name>
    <dbReference type="NCBI Taxonomy" id="29808"/>
    <lineage>
        <taxon>Eukaryota</taxon>
        <taxon>Viridiplantae</taxon>
        <taxon>Streptophyta</taxon>
        <taxon>Embryophyta</taxon>
        <taxon>Tracheophyta</taxon>
        <taxon>Spermatophyta</taxon>
        <taxon>Pinopsida</taxon>
        <taxon>Pinidae</taxon>
        <taxon>Conifers II</taxon>
        <taxon>Cupressales</taxon>
        <taxon>Taxaceae</taxon>
        <taxon>Taxus</taxon>
    </lineage>
</organism>